<feature type="non-terminal residue" evidence="4">
    <location>
        <position position="777"/>
    </location>
</feature>
<dbReference type="GO" id="GO:0008180">
    <property type="term" value="C:COP9 signalosome"/>
    <property type="evidence" value="ECO:0007669"/>
    <property type="project" value="InterPro"/>
</dbReference>
<feature type="region of interest" description="Disordered" evidence="2">
    <location>
        <begin position="304"/>
        <end position="342"/>
    </location>
</feature>
<dbReference type="InterPro" id="IPR024969">
    <property type="entry name" value="EIF3F/CSN6-like_C"/>
</dbReference>
<feature type="region of interest" description="Disordered" evidence="2">
    <location>
        <begin position="581"/>
        <end position="623"/>
    </location>
</feature>
<feature type="region of interest" description="Disordered" evidence="2">
    <location>
        <begin position="664"/>
        <end position="687"/>
    </location>
</feature>
<evidence type="ECO:0000256" key="1">
    <source>
        <dbReference type="ARBA" id="ARBA00010893"/>
    </source>
</evidence>
<dbReference type="InterPro" id="IPR033859">
    <property type="entry name" value="MPN_CSN6"/>
</dbReference>
<dbReference type="GO" id="GO:0008237">
    <property type="term" value="F:metallopeptidase activity"/>
    <property type="evidence" value="ECO:0007669"/>
    <property type="project" value="InterPro"/>
</dbReference>
<organism evidence="4 5">
    <name type="scientific">Cryomyces minteri</name>
    <dbReference type="NCBI Taxonomy" id="331657"/>
    <lineage>
        <taxon>Eukaryota</taxon>
        <taxon>Fungi</taxon>
        <taxon>Dikarya</taxon>
        <taxon>Ascomycota</taxon>
        <taxon>Pezizomycotina</taxon>
        <taxon>Dothideomycetes</taxon>
        <taxon>Dothideomycetes incertae sedis</taxon>
        <taxon>Cryomyces</taxon>
    </lineage>
</organism>
<feature type="domain" description="MPN" evidence="3">
    <location>
        <begin position="394"/>
        <end position="540"/>
    </location>
</feature>
<evidence type="ECO:0000313" key="5">
    <source>
        <dbReference type="Proteomes" id="UP000308768"/>
    </source>
</evidence>
<feature type="compositionally biased region" description="Polar residues" evidence="2">
    <location>
        <begin position="98"/>
        <end position="133"/>
    </location>
</feature>
<comment type="similarity">
    <text evidence="1">Belongs to the peptidase M67A family. CSN6 subfamily.</text>
</comment>
<dbReference type="PANTHER" id="PTHR10540">
    <property type="entry name" value="EUKARYOTIC TRANSLATION INITIATION FACTOR 3 SUBUNIT F-RELATED"/>
    <property type="match status" value="1"/>
</dbReference>
<feature type="compositionally biased region" description="Polar residues" evidence="2">
    <location>
        <begin position="581"/>
        <end position="592"/>
    </location>
</feature>
<dbReference type="Pfam" id="PF01398">
    <property type="entry name" value="JAB"/>
    <property type="match status" value="1"/>
</dbReference>
<dbReference type="STRING" id="331657.A0A4U0WF72"/>
<evidence type="ECO:0000313" key="4">
    <source>
        <dbReference type="EMBL" id="TKA61452.1"/>
    </source>
</evidence>
<evidence type="ECO:0000259" key="3">
    <source>
        <dbReference type="PROSITE" id="PS50249"/>
    </source>
</evidence>
<feature type="compositionally biased region" description="Low complexity" evidence="2">
    <location>
        <begin position="321"/>
        <end position="340"/>
    </location>
</feature>
<dbReference type="InterPro" id="IPR037518">
    <property type="entry name" value="MPN"/>
</dbReference>
<dbReference type="CDD" id="cd08063">
    <property type="entry name" value="MPN_CSN6"/>
    <property type="match status" value="1"/>
</dbReference>
<feature type="region of interest" description="Disordered" evidence="2">
    <location>
        <begin position="181"/>
        <end position="216"/>
    </location>
</feature>
<dbReference type="EMBL" id="NAJN01001738">
    <property type="protein sequence ID" value="TKA61452.1"/>
    <property type="molecule type" value="Genomic_DNA"/>
</dbReference>
<comment type="caution">
    <text evidence="4">The sequence shown here is derived from an EMBL/GenBank/DDBJ whole genome shotgun (WGS) entry which is preliminary data.</text>
</comment>
<dbReference type="Pfam" id="PF13012">
    <property type="entry name" value="MitMem_reg"/>
    <property type="match status" value="1"/>
</dbReference>
<accession>A0A4U0WF72</accession>
<dbReference type="InterPro" id="IPR000555">
    <property type="entry name" value="JAMM/MPN+_dom"/>
</dbReference>
<dbReference type="PANTHER" id="PTHR10540:SF8">
    <property type="entry name" value="COP9 SIGNALOSOME COMPLEX SUBUNIT 6"/>
    <property type="match status" value="1"/>
</dbReference>
<dbReference type="PROSITE" id="PS50249">
    <property type="entry name" value="MPN"/>
    <property type="match status" value="1"/>
</dbReference>
<keyword evidence="5" id="KW-1185">Reference proteome</keyword>
<name>A0A4U0WF72_9PEZI</name>
<dbReference type="AlphaFoldDB" id="A0A4U0WF72"/>
<proteinExistence type="inferred from homology"/>
<feature type="region of interest" description="Disordered" evidence="2">
    <location>
        <begin position="1"/>
        <end position="143"/>
    </location>
</feature>
<sequence length="777" mass="83139">MSAMATLRNKLVKRNSASIMSGSASSSLSTSSGNSSESSFVIVEPPTSPDPADSAGTRSIPLLPTGKLRSDSDLPSSRPSSLFNFRNHSRSLIPKLRSSYSTSPKTSTAKVMASDASSTENLPSLANTASPQNAGDAATESATSQTSFTIPIAHMYEANSDSDSDTGLLSHIMNTVHILDVGPDPPRAPSHSRSRSISHQHSLAPTERDWNGDRTQEPKIVSPAARKLSMAREALFDLERATGREVLRKTWEVSERRRPEFDENDDEADEADAAITVASKDDQGTKATTLSNIKVDLDIPASLLPGHAQQPEQPKRRLEPASRPSKPAASKAPAPTASKPMLTASDFSRPEFWTSLLAESSKPTFPWGPMKRWTCCKSGHQTMVESNVCANLELQLHPLVILTISDYITRHTLRQQQGPIVGAIIGQQNGREITMEHAFECKNQELDTVSASTVLDDEWFKERLEQFKDVHKAPALDLVGWFTLGPEEGPQAVHVPMMQQLQTNYNDAAVLLLFHPGAVVNGALSGGKLPLSIYEAFTEPSSENRMDEFNGLKFRELAHSVDTSQAEMIAVDFVAKGSGNATAVTAPSSTDKQAAESGNGNGKGKAKATATPPPAATETDALSAEDEEAIASLTAKANAIKMLHHRVNLIRAYLSAQPPSYLTDALLASPTPPQGPPNPPQTRTAATATTPNHQILRQILALTSRVPLVTPSDTAAFAREIAHQSADVSLVALLANLTKSVADARAMGKKFAAFERARTDKGKPLAGQDLGSGMGVG</sequence>
<evidence type="ECO:0000256" key="2">
    <source>
        <dbReference type="SAM" id="MobiDB-lite"/>
    </source>
</evidence>
<feature type="compositionally biased region" description="Pro residues" evidence="2">
    <location>
        <begin position="670"/>
        <end position="680"/>
    </location>
</feature>
<reference evidence="4 5" key="1">
    <citation type="submission" date="2017-03" db="EMBL/GenBank/DDBJ databases">
        <title>Genomes of endolithic fungi from Antarctica.</title>
        <authorList>
            <person name="Coleine C."/>
            <person name="Masonjones S."/>
            <person name="Stajich J.E."/>
        </authorList>
    </citation>
    <scope>NUCLEOTIDE SEQUENCE [LARGE SCALE GENOMIC DNA]</scope>
    <source>
        <strain evidence="4 5">CCFEE 5187</strain>
    </source>
</reference>
<feature type="compositionally biased region" description="Low complexity" evidence="2">
    <location>
        <begin position="16"/>
        <end position="39"/>
    </location>
</feature>
<gene>
    <name evidence="4" type="ORF">B0A49_09601</name>
</gene>
<feature type="compositionally biased region" description="Basic and acidic residues" evidence="2">
    <location>
        <begin position="206"/>
        <end position="216"/>
    </location>
</feature>
<dbReference type="Gene3D" id="3.40.140.10">
    <property type="entry name" value="Cytidine Deaminase, domain 2"/>
    <property type="match status" value="1"/>
</dbReference>
<dbReference type="GO" id="GO:0000338">
    <property type="term" value="P:protein deneddylation"/>
    <property type="evidence" value="ECO:0007669"/>
    <property type="project" value="InterPro"/>
</dbReference>
<protein>
    <recommendedName>
        <fullName evidence="3">MPN domain-containing protein</fullName>
    </recommendedName>
</protein>
<dbReference type="Proteomes" id="UP000308768">
    <property type="component" value="Unassembled WGS sequence"/>
</dbReference>
<dbReference type="OrthoDB" id="1378at2759"/>